<reference evidence="1 2" key="1">
    <citation type="submission" date="2009-09" db="EMBL/GenBank/DDBJ databases">
        <authorList>
            <person name="Weinstock G."/>
            <person name="Sodergren E."/>
            <person name="Clifton S."/>
            <person name="Fulton L."/>
            <person name="Fulton B."/>
            <person name="Courtney L."/>
            <person name="Fronick C."/>
            <person name="Harrison M."/>
            <person name="Strong C."/>
            <person name="Farmer C."/>
            <person name="Delahaunty K."/>
            <person name="Markovic C."/>
            <person name="Hall O."/>
            <person name="Minx P."/>
            <person name="Tomlinson C."/>
            <person name="Mitreva M."/>
            <person name="Nelson J."/>
            <person name="Hou S."/>
            <person name="Wollam A."/>
            <person name="Pepin K.H."/>
            <person name="Johnson M."/>
            <person name="Bhonagiri V."/>
            <person name="Nash W.E."/>
            <person name="Warren W."/>
            <person name="Chinwalla A."/>
            <person name="Mardis E.R."/>
            <person name="Wilson R.K."/>
        </authorList>
    </citation>
    <scope>NUCLEOTIDE SEQUENCE [LARGE SCALE GENOMIC DNA]</scope>
    <source>
        <strain evidence="2">ATCC 35185 / DSM 20758 / VPI D19B-28</strain>
    </source>
</reference>
<gene>
    <name evidence="1" type="ORF">SELSPUOL_02158</name>
</gene>
<evidence type="ECO:0000313" key="1">
    <source>
        <dbReference type="EMBL" id="EEX76333.1"/>
    </source>
</evidence>
<accession>C9LXF0</accession>
<comment type="caution">
    <text evidence="1">The sequence shown here is derived from an EMBL/GenBank/DDBJ whole genome shotgun (WGS) entry which is preliminary data.</text>
</comment>
<protein>
    <submittedName>
        <fullName evidence="1">Uncharacterized protein</fullName>
    </submittedName>
</protein>
<proteinExistence type="predicted"/>
<evidence type="ECO:0000313" key="2">
    <source>
        <dbReference type="Proteomes" id="UP000003505"/>
    </source>
</evidence>
<dbReference type="Proteomes" id="UP000003505">
    <property type="component" value="Unassembled WGS sequence"/>
</dbReference>
<dbReference type="AlphaFoldDB" id="C9LXF0"/>
<organism evidence="1 2">
    <name type="scientific">Selenomonas sputigena (strain ATCC 35185 / DSM 20758 / CCUG 44933 / VPI D19B-28)</name>
    <dbReference type="NCBI Taxonomy" id="546271"/>
    <lineage>
        <taxon>Bacteria</taxon>
        <taxon>Bacillati</taxon>
        <taxon>Bacillota</taxon>
        <taxon>Negativicutes</taxon>
        <taxon>Selenomonadales</taxon>
        <taxon>Selenomonadaceae</taxon>
        <taxon>Selenomonas</taxon>
    </lineage>
</organism>
<name>C9LXF0_SELS3</name>
<sequence>MSTKWTFVRVVCSFLMLHAVLDKERGAVHESDLIHAQPLRLRKSCIRVG</sequence>
<dbReference type="EMBL" id="ACKP02000049">
    <property type="protein sequence ID" value="EEX76333.1"/>
    <property type="molecule type" value="Genomic_DNA"/>
</dbReference>